<evidence type="ECO:0000256" key="1">
    <source>
        <dbReference type="SAM" id="MobiDB-lite"/>
    </source>
</evidence>
<evidence type="ECO:0000313" key="2">
    <source>
        <dbReference type="EMBL" id="KAJ8372042.1"/>
    </source>
</evidence>
<gene>
    <name evidence="2" type="ORF">AAFF_G00295050</name>
</gene>
<evidence type="ECO:0000313" key="3">
    <source>
        <dbReference type="Proteomes" id="UP001221898"/>
    </source>
</evidence>
<feature type="compositionally biased region" description="Polar residues" evidence="1">
    <location>
        <begin position="278"/>
        <end position="291"/>
    </location>
</feature>
<feature type="region of interest" description="Disordered" evidence="1">
    <location>
        <begin position="276"/>
        <end position="310"/>
    </location>
</feature>
<sequence>MTGRLEASALERRSRLTSPVSLNTPLPDCHSPMKGPRTLAATPVQHNSPLRPRRPDCMTTEAMGTDQQPEAYGPRGFTCSSPASCQSFLKRVWTAVGFALCKWASEQPVICSLSISDFLLMELMGPVTAAQAASALTEGSGTQDTINMWAWSSLQECSMQSHPELPLIGPPRGNSLLPAAGASAQLRGCSWTPTAVLNIPGPRAPGFEISQEAQSYFLLSGVPAAVSSSLLHSKAREAMPPPLPGYSMIEIARSGAPPGNQRALDTEQLHVDNEQILPRQQSPTERLSGSTQEEHNGSLVENKLPLTMTT</sequence>
<dbReference type="EMBL" id="JAINUG010000418">
    <property type="protein sequence ID" value="KAJ8372042.1"/>
    <property type="molecule type" value="Genomic_DNA"/>
</dbReference>
<accession>A0AAD7R9M0</accession>
<proteinExistence type="predicted"/>
<organism evidence="2 3">
    <name type="scientific">Aldrovandia affinis</name>
    <dbReference type="NCBI Taxonomy" id="143900"/>
    <lineage>
        <taxon>Eukaryota</taxon>
        <taxon>Metazoa</taxon>
        <taxon>Chordata</taxon>
        <taxon>Craniata</taxon>
        <taxon>Vertebrata</taxon>
        <taxon>Euteleostomi</taxon>
        <taxon>Actinopterygii</taxon>
        <taxon>Neopterygii</taxon>
        <taxon>Teleostei</taxon>
        <taxon>Notacanthiformes</taxon>
        <taxon>Halosauridae</taxon>
        <taxon>Aldrovandia</taxon>
    </lineage>
</organism>
<feature type="region of interest" description="Disordered" evidence="1">
    <location>
        <begin position="1"/>
        <end position="29"/>
    </location>
</feature>
<dbReference type="Proteomes" id="UP001221898">
    <property type="component" value="Unassembled WGS sequence"/>
</dbReference>
<dbReference type="AlphaFoldDB" id="A0AAD7R9M0"/>
<name>A0AAD7R9M0_9TELE</name>
<reference evidence="2" key="1">
    <citation type="journal article" date="2023" name="Science">
        <title>Genome structures resolve the early diversification of teleost fishes.</title>
        <authorList>
            <person name="Parey E."/>
            <person name="Louis A."/>
            <person name="Montfort J."/>
            <person name="Bouchez O."/>
            <person name="Roques C."/>
            <person name="Iampietro C."/>
            <person name="Lluch J."/>
            <person name="Castinel A."/>
            <person name="Donnadieu C."/>
            <person name="Desvignes T."/>
            <person name="Floi Bucao C."/>
            <person name="Jouanno E."/>
            <person name="Wen M."/>
            <person name="Mejri S."/>
            <person name="Dirks R."/>
            <person name="Jansen H."/>
            <person name="Henkel C."/>
            <person name="Chen W.J."/>
            <person name="Zahm M."/>
            <person name="Cabau C."/>
            <person name="Klopp C."/>
            <person name="Thompson A.W."/>
            <person name="Robinson-Rechavi M."/>
            <person name="Braasch I."/>
            <person name="Lecointre G."/>
            <person name="Bobe J."/>
            <person name="Postlethwait J.H."/>
            <person name="Berthelot C."/>
            <person name="Roest Crollius H."/>
            <person name="Guiguen Y."/>
        </authorList>
    </citation>
    <scope>NUCLEOTIDE SEQUENCE</scope>
    <source>
        <strain evidence="2">NC1722</strain>
    </source>
</reference>
<protein>
    <submittedName>
        <fullName evidence="2">Uncharacterized protein</fullName>
    </submittedName>
</protein>
<keyword evidence="3" id="KW-1185">Reference proteome</keyword>
<comment type="caution">
    <text evidence="2">The sequence shown here is derived from an EMBL/GenBank/DDBJ whole genome shotgun (WGS) entry which is preliminary data.</text>
</comment>